<sequence length="76" mass="8503">MNSGLLRNMRYKHAILLGLLIFIVTVGVISIVIATVLQDKQKQEQEYRRQIQSSLQSQALFMEDNVLLGQGGEGLS</sequence>
<evidence type="ECO:0000313" key="2">
    <source>
        <dbReference type="EMBL" id="EJD65425.1"/>
    </source>
</evidence>
<accession>J0D627</accession>
<keyword evidence="1" id="KW-1133">Transmembrane helix</keyword>
<dbReference type="Proteomes" id="UP000006415">
    <property type="component" value="Unassembled WGS sequence"/>
</dbReference>
<keyword evidence="1" id="KW-0472">Membrane</keyword>
<keyword evidence="1" id="KW-0812">Transmembrane</keyword>
<evidence type="ECO:0000313" key="3">
    <source>
        <dbReference type="Proteomes" id="UP000006415"/>
    </source>
</evidence>
<protein>
    <submittedName>
        <fullName evidence="2">Uncharacterized protein</fullName>
    </submittedName>
</protein>
<organism evidence="2 3">
    <name type="scientific">Scardovia wiggsiae F0424</name>
    <dbReference type="NCBI Taxonomy" id="857290"/>
    <lineage>
        <taxon>Bacteria</taxon>
        <taxon>Bacillati</taxon>
        <taxon>Actinomycetota</taxon>
        <taxon>Actinomycetes</taxon>
        <taxon>Bifidobacteriales</taxon>
        <taxon>Bifidobacteriaceae</taxon>
        <taxon>Scardovia</taxon>
    </lineage>
</organism>
<proteinExistence type="predicted"/>
<evidence type="ECO:0000256" key="1">
    <source>
        <dbReference type="SAM" id="Phobius"/>
    </source>
</evidence>
<dbReference type="EMBL" id="AGZS01000001">
    <property type="protein sequence ID" value="EJD65425.1"/>
    <property type="molecule type" value="Genomic_DNA"/>
</dbReference>
<comment type="caution">
    <text evidence="2">The sequence shown here is derived from an EMBL/GenBank/DDBJ whole genome shotgun (WGS) entry which is preliminary data.</text>
</comment>
<name>J0D627_9BIFI</name>
<feature type="transmembrane region" description="Helical" evidence="1">
    <location>
        <begin position="15"/>
        <end position="37"/>
    </location>
</feature>
<dbReference type="HOGENOM" id="CLU_2652381_0_0_11"/>
<reference evidence="2 3" key="1">
    <citation type="submission" date="2012-01" db="EMBL/GenBank/DDBJ databases">
        <title>The Genome Sequence of Scardovia wiggsiae F0424.</title>
        <authorList>
            <consortium name="The Broad Institute Genome Sequencing Platform"/>
            <person name="Earl A."/>
            <person name="Ward D."/>
            <person name="Feldgarden M."/>
            <person name="Gevers D."/>
            <person name="Izard J."/>
            <person name="Ganesan A."/>
            <person name="Baranova O.V."/>
            <person name="Blanton J.M."/>
            <person name="Tanner A.C."/>
            <person name="Mathney J."/>
            <person name="Dewhirst F.E."/>
            <person name="Young S.K."/>
            <person name="Zeng Q."/>
            <person name="Gargeya S."/>
            <person name="Fitzgerald M."/>
            <person name="Haas B."/>
            <person name="Abouelleil A."/>
            <person name="Alvarado L."/>
            <person name="Arachchi H.M."/>
            <person name="Berlin A."/>
            <person name="Chapman S.B."/>
            <person name="Gearin G."/>
            <person name="Goldberg J."/>
            <person name="Griggs A."/>
            <person name="Gujja S."/>
            <person name="Hansen M."/>
            <person name="Heiman D."/>
            <person name="Howarth C."/>
            <person name="Larimer J."/>
            <person name="Lui A."/>
            <person name="MacDonald P.J.P."/>
            <person name="McCowen C."/>
            <person name="Montmayeur A."/>
            <person name="Murphy C."/>
            <person name="Neiman D."/>
            <person name="Pearson M."/>
            <person name="Priest M."/>
            <person name="Roberts A."/>
            <person name="Saif S."/>
            <person name="Shea T."/>
            <person name="Sisk P."/>
            <person name="Stolte C."/>
            <person name="Sykes S."/>
            <person name="Wortman J."/>
            <person name="Nusbaum C."/>
            <person name="Birren B."/>
        </authorList>
    </citation>
    <scope>NUCLEOTIDE SEQUENCE [LARGE SCALE GENOMIC DNA]</scope>
    <source>
        <strain evidence="2 3">F0424</strain>
    </source>
</reference>
<dbReference type="AlphaFoldDB" id="J0D627"/>
<gene>
    <name evidence="2" type="ORF">HMPREF9156_00189</name>
</gene>
<dbReference type="STRING" id="857290.HMPREF9156_00189"/>
<keyword evidence="3" id="KW-1185">Reference proteome</keyword>